<dbReference type="RefSeq" id="XP_024671114.1">
    <property type="nucleotide sequence ID" value="XM_024817497.1"/>
</dbReference>
<evidence type="ECO:0000256" key="6">
    <source>
        <dbReference type="SAM" id="MobiDB-lite"/>
    </source>
</evidence>
<dbReference type="STRING" id="41067.A0A2I2F8Z1"/>
<feature type="transmembrane region" description="Helical" evidence="7">
    <location>
        <begin position="332"/>
        <end position="352"/>
    </location>
</feature>
<keyword evidence="9" id="KW-1185">Reference proteome</keyword>
<keyword evidence="4 7" id="KW-1133">Transmembrane helix</keyword>
<dbReference type="PIRSF" id="PIRSF006060">
    <property type="entry name" value="AA_transporter"/>
    <property type="match status" value="1"/>
</dbReference>
<protein>
    <submittedName>
        <fullName evidence="8">Putative choline transport protein</fullName>
    </submittedName>
</protein>
<feature type="transmembrane region" description="Helical" evidence="7">
    <location>
        <begin position="446"/>
        <end position="479"/>
    </location>
</feature>
<dbReference type="OrthoDB" id="4476201at2759"/>
<dbReference type="PROSITE" id="PS00218">
    <property type="entry name" value="AMINO_ACID_PERMEASE_1"/>
    <property type="match status" value="1"/>
</dbReference>
<feature type="transmembrane region" description="Helical" evidence="7">
    <location>
        <begin position="282"/>
        <end position="305"/>
    </location>
</feature>
<feature type="transmembrane region" description="Helical" evidence="7">
    <location>
        <begin position="131"/>
        <end position="160"/>
    </location>
</feature>
<dbReference type="Pfam" id="PF13520">
    <property type="entry name" value="AA_permease_2"/>
    <property type="match status" value="1"/>
</dbReference>
<dbReference type="InterPro" id="IPR002293">
    <property type="entry name" value="AA/rel_permease1"/>
</dbReference>
<name>A0A2I2F8Z1_ASPCN</name>
<accession>A0A2I2F8Z1</accession>
<proteinExistence type="predicted"/>
<feature type="region of interest" description="Disordered" evidence="6">
    <location>
        <begin position="1"/>
        <end position="22"/>
    </location>
</feature>
<dbReference type="PANTHER" id="PTHR45649">
    <property type="entry name" value="AMINO-ACID PERMEASE BAT1"/>
    <property type="match status" value="1"/>
</dbReference>
<organism evidence="8 9">
    <name type="scientific">Aspergillus candidus</name>
    <dbReference type="NCBI Taxonomy" id="41067"/>
    <lineage>
        <taxon>Eukaryota</taxon>
        <taxon>Fungi</taxon>
        <taxon>Dikarya</taxon>
        <taxon>Ascomycota</taxon>
        <taxon>Pezizomycotina</taxon>
        <taxon>Eurotiomycetes</taxon>
        <taxon>Eurotiomycetidae</taxon>
        <taxon>Eurotiales</taxon>
        <taxon>Aspergillaceae</taxon>
        <taxon>Aspergillus</taxon>
        <taxon>Aspergillus subgen. Circumdati</taxon>
    </lineage>
</organism>
<feature type="transmembrane region" description="Helical" evidence="7">
    <location>
        <begin position="197"/>
        <end position="218"/>
    </location>
</feature>
<dbReference type="GO" id="GO:0006865">
    <property type="term" value="P:amino acid transport"/>
    <property type="evidence" value="ECO:0007669"/>
    <property type="project" value="InterPro"/>
</dbReference>
<evidence type="ECO:0000313" key="9">
    <source>
        <dbReference type="Proteomes" id="UP000234585"/>
    </source>
</evidence>
<evidence type="ECO:0000256" key="1">
    <source>
        <dbReference type="ARBA" id="ARBA00004141"/>
    </source>
</evidence>
<evidence type="ECO:0000313" key="8">
    <source>
        <dbReference type="EMBL" id="PLB37102.1"/>
    </source>
</evidence>
<keyword evidence="3 7" id="KW-0812">Transmembrane</keyword>
<reference evidence="8 9" key="1">
    <citation type="submission" date="2017-12" db="EMBL/GenBank/DDBJ databases">
        <authorList>
            <consortium name="DOE Joint Genome Institute"/>
            <person name="Haridas S."/>
            <person name="Kjaerbolling I."/>
            <person name="Vesth T.C."/>
            <person name="Frisvad J.C."/>
            <person name="Nybo J.L."/>
            <person name="Theobald S."/>
            <person name="Kuo A."/>
            <person name="Bowyer P."/>
            <person name="Matsuda Y."/>
            <person name="Mondo S."/>
            <person name="Lyhne E.K."/>
            <person name="Kogle M.E."/>
            <person name="Clum A."/>
            <person name="Lipzen A."/>
            <person name="Salamov A."/>
            <person name="Ngan C.Y."/>
            <person name="Daum C."/>
            <person name="Chiniquy J."/>
            <person name="Barry K."/>
            <person name="LaButti K."/>
            <person name="Simmons B.A."/>
            <person name="Magnuson J.K."/>
            <person name="Mortensen U.H."/>
            <person name="Larsen T.O."/>
            <person name="Grigoriev I.V."/>
            <person name="Baker S.E."/>
            <person name="Andersen M.R."/>
            <person name="Nordberg H.P."/>
            <person name="Cantor M.N."/>
            <person name="Hua S.X."/>
        </authorList>
    </citation>
    <scope>NUCLEOTIDE SEQUENCE [LARGE SCALE GENOMIC DNA]</scope>
    <source>
        <strain evidence="8 9">CBS 102.13</strain>
    </source>
</reference>
<feature type="transmembrane region" description="Helical" evidence="7">
    <location>
        <begin position="47"/>
        <end position="70"/>
    </location>
</feature>
<feature type="transmembrane region" description="Helical" evidence="7">
    <location>
        <begin position="386"/>
        <end position="406"/>
    </location>
</feature>
<dbReference type="Proteomes" id="UP000234585">
    <property type="component" value="Unassembled WGS sequence"/>
</dbReference>
<keyword evidence="2" id="KW-0813">Transport</keyword>
<dbReference type="GO" id="GO:0016020">
    <property type="term" value="C:membrane"/>
    <property type="evidence" value="ECO:0007669"/>
    <property type="project" value="UniProtKB-SubCell"/>
</dbReference>
<gene>
    <name evidence="8" type="ORF">BDW47DRAFT_132151</name>
</gene>
<dbReference type="GeneID" id="36524657"/>
<evidence type="ECO:0000256" key="4">
    <source>
        <dbReference type="ARBA" id="ARBA00022989"/>
    </source>
</evidence>
<dbReference type="Gene3D" id="1.20.1740.10">
    <property type="entry name" value="Amino acid/polyamine transporter I"/>
    <property type="match status" value="1"/>
</dbReference>
<dbReference type="PANTHER" id="PTHR45649:SF24">
    <property type="entry name" value="TRANSPORT PROTEIN, PUTATIVE (AFU_ORTHOLOGUE AFUA_2G15150)-RELATED"/>
    <property type="match status" value="1"/>
</dbReference>
<sequence>MSETKSPSSVSSSSKPHTNDASAVPEIELATGQVVTGLEVAPLRRQFSIFSIIAVGYNISNSWVAIATSFSIAIQSGGAPSLLYGIIAVTVAMVGTGITLAELASVYPTAGGQYHFTSILASRRWSRGLSYFSGLAAVFAWITLAASIALAATQALMAIVIRWQPGYVSAPWHYFLVYQLFNALMVAYNVFLTGKTLWVYNVGFILSMVTFIAITVTCPASAHTTIDSHAVWTYLVNGSNGWPDGVSFLTGLSTPQFMLSGLDATLHLAEEALQPERIVPRAVMVTVLIGFLTAFPFSISAIYSFKDVSASLESPTGFPVYFIWEKATSSPAAATVFMTATCIITCVALNAVHQTTSRLTWSLARDEALLFSSHLSKISPTLHVPVYALVVDGVFVLLLGIVYVASTNAFNAFIACTVIVAQISFAVPAALLLWRRRDPNYLPPNRAFWVPGWVGCASNVMTIVWAVIITVFFCFPAAFPVKGGNMSGFILSFVLSYLRSYLRPFPRSFPHSFLLSPVAPILSGFEYHPVKDC</sequence>
<feature type="transmembrane region" description="Helical" evidence="7">
    <location>
        <begin position="172"/>
        <end position="191"/>
    </location>
</feature>
<evidence type="ECO:0000256" key="3">
    <source>
        <dbReference type="ARBA" id="ARBA00022692"/>
    </source>
</evidence>
<evidence type="ECO:0000256" key="5">
    <source>
        <dbReference type="ARBA" id="ARBA00023136"/>
    </source>
</evidence>
<comment type="subcellular location">
    <subcellularLocation>
        <location evidence="1">Membrane</location>
        <topology evidence="1">Multi-pass membrane protein</topology>
    </subcellularLocation>
</comment>
<evidence type="ECO:0000256" key="7">
    <source>
        <dbReference type="SAM" id="Phobius"/>
    </source>
</evidence>
<dbReference type="EMBL" id="KZ559145">
    <property type="protein sequence ID" value="PLB37102.1"/>
    <property type="molecule type" value="Genomic_DNA"/>
</dbReference>
<evidence type="ECO:0000256" key="2">
    <source>
        <dbReference type="ARBA" id="ARBA00022448"/>
    </source>
</evidence>
<feature type="transmembrane region" description="Helical" evidence="7">
    <location>
        <begin position="82"/>
        <end position="101"/>
    </location>
</feature>
<dbReference type="AlphaFoldDB" id="A0A2I2F8Z1"/>
<dbReference type="InterPro" id="IPR004840">
    <property type="entry name" value="Amino_acid_permease_CS"/>
</dbReference>
<keyword evidence="5 7" id="KW-0472">Membrane</keyword>
<feature type="transmembrane region" description="Helical" evidence="7">
    <location>
        <begin position="412"/>
        <end position="434"/>
    </location>
</feature>
<feature type="compositionally biased region" description="Low complexity" evidence="6">
    <location>
        <begin position="1"/>
        <end position="16"/>
    </location>
</feature>
<dbReference type="GO" id="GO:0022857">
    <property type="term" value="F:transmembrane transporter activity"/>
    <property type="evidence" value="ECO:0007669"/>
    <property type="project" value="InterPro"/>
</dbReference>